<dbReference type="Pfam" id="PF00225">
    <property type="entry name" value="Kinesin"/>
    <property type="match status" value="1"/>
</dbReference>
<dbReference type="GO" id="GO:0005875">
    <property type="term" value="C:microtubule associated complex"/>
    <property type="evidence" value="ECO:0007669"/>
    <property type="project" value="TreeGrafter"/>
</dbReference>
<evidence type="ECO:0000256" key="1">
    <source>
        <dbReference type="ARBA" id="ARBA00004245"/>
    </source>
</evidence>
<gene>
    <name evidence="7" type="ORF">NDU88_003107</name>
</gene>
<dbReference type="PROSITE" id="PS50067">
    <property type="entry name" value="KINESIN_MOTOR_2"/>
    <property type="match status" value="1"/>
</dbReference>
<name>A0AAV7UE91_PLEWA</name>
<evidence type="ECO:0000256" key="5">
    <source>
        <dbReference type="PROSITE-ProRule" id="PRU00283"/>
    </source>
</evidence>
<protein>
    <recommendedName>
        <fullName evidence="6">Kinesin motor domain-containing protein</fullName>
    </recommendedName>
</protein>
<evidence type="ECO:0000256" key="2">
    <source>
        <dbReference type="ARBA" id="ARBA00022741"/>
    </source>
</evidence>
<dbReference type="GO" id="GO:0007052">
    <property type="term" value="P:mitotic spindle organization"/>
    <property type="evidence" value="ECO:0007669"/>
    <property type="project" value="TreeGrafter"/>
</dbReference>
<dbReference type="InterPro" id="IPR027640">
    <property type="entry name" value="Kinesin-like_fam"/>
</dbReference>
<keyword evidence="2" id="KW-0547">Nucleotide-binding</keyword>
<dbReference type="GO" id="GO:0008017">
    <property type="term" value="F:microtubule binding"/>
    <property type="evidence" value="ECO:0007669"/>
    <property type="project" value="InterPro"/>
</dbReference>
<comment type="caution">
    <text evidence="5">Lacks conserved residue(s) required for the propagation of feature annotation.</text>
</comment>
<evidence type="ECO:0000256" key="3">
    <source>
        <dbReference type="ARBA" id="ARBA00022840"/>
    </source>
</evidence>
<dbReference type="PANTHER" id="PTHR47969:SF33">
    <property type="entry name" value="KINESIN-LIKE PROTEIN"/>
    <property type="match status" value="1"/>
</dbReference>
<dbReference type="GO" id="GO:0005524">
    <property type="term" value="F:ATP binding"/>
    <property type="evidence" value="ECO:0007669"/>
    <property type="project" value="UniProtKB-KW"/>
</dbReference>
<proteinExistence type="inferred from homology"/>
<dbReference type="EMBL" id="JANPWB010000005">
    <property type="protein sequence ID" value="KAJ1186324.1"/>
    <property type="molecule type" value="Genomic_DNA"/>
</dbReference>
<dbReference type="Proteomes" id="UP001066276">
    <property type="component" value="Chromosome 3_1"/>
</dbReference>
<dbReference type="InterPro" id="IPR019821">
    <property type="entry name" value="Kinesin_motor_CS"/>
</dbReference>
<dbReference type="GO" id="GO:0003777">
    <property type="term" value="F:microtubule motor activity"/>
    <property type="evidence" value="ECO:0007669"/>
    <property type="project" value="InterPro"/>
</dbReference>
<evidence type="ECO:0000256" key="4">
    <source>
        <dbReference type="ARBA" id="ARBA00023212"/>
    </source>
</evidence>
<dbReference type="PANTHER" id="PTHR47969">
    <property type="entry name" value="CHROMOSOME-ASSOCIATED KINESIN KIF4A-RELATED"/>
    <property type="match status" value="1"/>
</dbReference>
<keyword evidence="8" id="KW-1185">Reference proteome</keyword>
<evidence type="ECO:0000313" key="7">
    <source>
        <dbReference type="EMBL" id="KAJ1186324.1"/>
    </source>
</evidence>
<dbReference type="Gene3D" id="3.40.850.10">
    <property type="entry name" value="Kinesin motor domain"/>
    <property type="match status" value="1"/>
</dbReference>
<dbReference type="AlphaFoldDB" id="A0AAV7UE91"/>
<dbReference type="InterPro" id="IPR027417">
    <property type="entry name" value="P-loop_NTPase"/>
</dbReference>
<evidence type="ECO:0000313" key="8">
    <source>
        <dbReference type="Proteomes" id="UP001066276"/>
    </source>
</evidence>
<keyword evidence="4" id="KW-0206">Cytoskeleton</keyword>
<evidence type="ECO:0000259" key="6">
    <source>
        <dbReference type="PROSITE" id="PS50067"/>
    </source>
</evidence>
<dbReference type="InterPro" id="IPR036961">
    <property type="entry name" value="Kinesin_motor_dom_sf"/>
</dbReference>
<comment type="subcellular location">
    <subcellularLocation>
        <location evidence="1">Cytoplasm</location>
        <location evidence="1">Cytoskeleton</location>
    </subcellularLocation>
</comment>
<dbReference type="SUPFAM" id="SSF52540">
    <property type="entry name" value="P-loop containing nucleoside triphosphate hydrolases"/>
    <property type="match status" value="1"/>
</dbReference>
<keyword evidence="4" id="KW-0963">Cytoplasm</keyword>
<dbReference type="PROSITE" id="PS00411">
    <property type="entry name" value="KINESIN_MOTOR_1"/>
    <property type="match status" value="1"/>
</dbReference>
<dbReference type="SMART" id="SM00129">
    <property type="entry name" value="KISc"/>
    <property type="match status" value="1"/>
</dbReference>
<dbReference type="InterPro" id="IPR001752">
    <property type="entry name" value="Kinesin_motor_dom"/>
</dbReference>
<accession>A0AAV7UE91</accession>
<keyword evidence="3" id="KW-0067">ATP-binding</keyword>
<comment type="caution">
    <text evidence="7">The sequence shown here is derived from an EMBL/GenBank/DDBJ whole genome shotgun (WGS) entry which is preliminary data.</text>
</comment>
<dbReference type="GO" id="GO:0007018">
    <property type="term" value="P:microtubule-based movement"/>
    <property type="evidence" value="ECO:0007669"/>
    <property type="project" value="InterPro"/>
</dbReference>
<sequence length="118" mass="12655">MLNESSSRSHALLTVCIRSEAQDPLNSSCFITKHGKLCFVDLAGSEKVKHTGSTGELMVEANSINRSLLALGHCISLLVDSKKKSNHIPYRDSNLTRLLADSLGGSGVTLMVIANCIL</sequence>
<comment type="similarity">
    <text evidence="5">Belongs to the TRAFAC class myosin-kinesin ATPase superfamily. Kinesin family.</text>
</comment>
<dbReference type="GO" id="GO:0051231">
    <property type="term" value="P:spindle elongation"/>
    <property type="evidence" value="ECO:0007669"/>
    <property type="project" value="TreeGrafter"/>
</dbReference>
<organism evidence="7 8">
    <name type="scientific">Pleurodeles waltl</name>
    <name type="common">Iberian ribbed newt</name>
    <dbReference type="NCBI Taxonomy" id="8319"/>
    <lineage>
        <taxon>Eukaryota</taxon>
        <taxon>Metazoa</taxon>
        <taxon>Chordata</taxon>
        <taxon>Craniata</taxon>
        <taxon>Vertebrata</taxon>
        <taxon>Euteleostomi</taxon>
        <taxon>Amphibia</taxon>
        <taxon>Batrachia</taxon>
        <taxon>Caudata</taxon>
        <taxon>Salamandroidea</taxon>
        <taxon>Salamandridae</taxon>
        <taxon>Pleurodelinae</taxon>
        <taxon>Pleurodeles</taxon>
    </lineage>
</organism>
<reference evidence="7" key="1">
    <citation type="journal article" date="2022" name="bioRxiv">
        <title>Sequencing and chromosome-scale assembly of the giantPleurodeles waltlgenome.</title>
        <authorList>
            <person name="Brown T."/>
            <person name="Elewa A."/>
            <person name="Iarovenko S."/>
            <person name="Subramanian E."/>
            <person name="Araus A.J."/>
            <person name="Petzold A."/>
            <person name="Susuki M."/>
            <person name="Suzuki K.-i.T."/>
            <person name="Hayashi T."/>
            <person name="Toyoda A."/>
            <person name="Oliveira C."/>
            <person name="Osipova E."/>
            <person name="Leigh N.D."/>
            <person name="Simon A."/>
            <person name="Yun M.H."/>
        </authorList>
    </citation>
    <scope>NUCLEOTIDE SEQUENCE</scope>
    <source>
        <strain evidence="7">20211129_DDA</strain>
        <tissue evidence="7">Liver</tissue>
    </source>
</reference>
<dbReference type="PRINTS" id="PR00380">
    <property type="entry name" value="KINESINHEAVY"/>
</dbReference>
<feature type="domain" description="Kinesin motor" evidence="6">
    <location>
        <begin position="1"/>
        <end position="118"/>
    </location>
</feature>